<sequence>MNNKSWAFNLEFIKGAHCHHPWSALKPYKDERGTRDSRCACNGCTCNIGTQMIELKENERLYKLLMGLDGESFPLTQFQGCGMPITLLRKTKIERPLHKIEKKETLAGGHKSTTPSVEKMDIIVKVASNELGSRPHFGDNSMIIKGNHTTTCLLTGKIYIKDDWLIDSRSTEQIIYNVKVLENMVQTNNKTPNFYPQCRFHTHGKKLTKPRSSISCELFLDFCVVQKLHTRSLIGADL</sequence>
<evidence type="ECO:0000313" key="1">
    <source>
        <dbReference type="EMBL" id="KAJ0214407.1"/>
    </source>
</evidence>
<protein>
    <submittedName>
        <fullName evidence="1">Uncharacterized protein</fullName>
    </submittedName>
</protein>
<gene>
    <name evidence="1" type="ORF">LSAT_V11C400188930</name>
</gene>
<evidence type="ECO:0000313" key="2">
    <source>
        <dbReference type="Proteomes" id="UP000235145"/>
    </source>
</evidence>
<dbReference type="Proteomes" id="UP000235145">
    <property type="component" value="Unassembled WGS sequence"/>
</dbReference>
<accession>A0A9R1W0Q2</accession>
<organism evidence="1 2">
    <name type="scientific">Lactuca sativa</name>
    <name type="common">Garden lettuce</name>
    <dbReference type="NCBI Taxonomy" id="4236"/>
    <lineage>
        <taxon>Eukaryota</taxon>
        <taxon>Viridiplantae</taxon>
        <taxon>Streptophyta</taxon>
        <taxon>Embryophyta</taxon>
        <taxon>Tracheophyta</taxon>
        <taxon>Spermatophyta</taxon>
        <taxon>Magnoliopsida</taxon>
        <taxon>eudicotyledons</taxon>
        <taxon>Gunneridae</taxon>
        <taxon>Pentapetalae</taxon>
        <taxon>asterids</taxon>
        <taxon>campanulids</taxon>
        <taxon>Asterales</taxon>
        <taxon>Asteraceae</taxon>
        <taxon>Cichorioideae</taxon>
        <taxon>Cichorieae</taxon>
        <taxon>Lactucinae</taxon>
        <taxon>Lactuca</taxon>
    </lineage>
</organism>
<keyword evidence="2" id="KW-1185">Reference proteome</keyword>
<comment type="caution">
    <text evidence="1">The sequence shown here is derived from an EMBL/GenBank/DDBJ whole genome shotgun (WGS) entry which is preliminary data.</text>
</comment>
<dbReference type="EMBL" id="NBSK02000004">
    <property type="protein sequence ID" value="KAJ0214407.1"/>
    <property type="molecule type" value="Genomic_DNA"/>
</dbReference>
<name>A0A9R1W0Q2_LACSA</name>
<dbReference type="AlphaFoldDB" id="A0A9R1W0Q2"/>
<reference evidence="1 2" key="1">
    <citation type="journal article" date="2017" name="Nat. Commun.">
        <title>Genome assembly with in vitro proximity ligation data and whole-genome triplication in lettuce.</title>
        <authorList>
            <person name="Reyes-Chin-Wo S."/>
            <person name="Wang Z."/>
            <person name="Yang X."/>
            <person name="Kozik A."/>
            <person name="Arikit S."/>
            <person name="Song C."/>
            <person name="Xia L."/>
            <person name="Froenicke L."/>
            <person name="Lavelle D.O."/>
            <person name="Truco M.J."/>
            <person name="Xia R."/>
            <person name="Zhu S."/>
            <person name="Xu C."/>
            <person name="Xu H."/>
            <person name="Xu X."/>
            <person name="Cox K."/>
            <person name="Korf I."/>
            <person name="Meyers B.C."/>
            <person name="Michelmore R.W."/>
        </authorList>
    </citation>
    <scope>NUCLEOTIDE SEQUENCE [LARGE SCALE GENOMIC DNA]</scope>
    <source>
        <strain evidence="2">cv. Salinas</strain>
        <tissue evidence="1">Seedlings</tissue>
    </source>
</reference>
<proteinExistence type="predicted"/>